<protein>
    <submittedName>
        <fullName evidence="3">Uncharacterized protein</fullName>
    </submittedName>
</protein>
<feature type="region of interest" description="Disordered" evidence="1">
    <location>
        <begin position="138"/>
        <end position="159"/>
    </location>
</feature>
<reference evidence="3" key="1">
    <citation type="journal article" date="2023" name="Mol. Phylogenet. Evol.">
        <title>Genome-scale phylogeny and comparative genomics of the fungal order Sordariales.</title>
        <authorList>
            <person name="Hensen N."/>
            <person name="Bonometti L."/>
            <person name="Westerberg I."/>
            <person name="Brannstrom I.O."/>
            <person name="Guillou S."/>
            <person name="Cros-Aarteil S."/>
            <person name="Calhoun S."/>
            <person name="Haridas S."/>
            <person name="Kuo A."/>
            <person name="Mondo S."/>
            <person name="Pangilinan J."/>
            <person name="Riley R."/>
            <person name="LaButti K."/>
            <person name="Andreopoulos B."/>
            <person name="Lipzen A."/>
            <person name="Chen C."/>
            <person name="Yan M."/>
            <person name="Daum C."/>
            <person name="Ng V."/>
            <person name="Clum A."/>
            <person name="Steindorff A."/>
            <person name="Ohm R.A."/>
            <person name="Martin F."/>
            <person name="Silar P."/>
            <person name="Natvig D.O."/>
            <person name="Lalanne C."/>
            <person name="Gautier V."/>
            <person name="Ament-Velasquez S.L."/>
            <person name="Kruys A."/>
            <person name="Hutchinson M.I."/>
            <person name="Powell A.J."/>
            <person name="Barry K."/>
            <person name="Miller A.N."/>
            <person name="Grigoriev I.V."/>
            <person name="Debuchy R."/>
            <person name="Gladieux P."/>
            <person name="Hiltunen Thoren M."/>
            <person name="Johannesson H."/>
        </authorList>
    </citation>
    <scope>NUCLEOTIDE SEQUENCE</scope>
    <source>
        <strain evidence="3">CBS 532.94</strain>
    </source>
</reference>
<feature type="compositionally biased region" description="Low complexity" evidence="1">
    <location>
        <begin position="140"/>
        <end position="159"/>
    </location>
</feature>
<reference evidence="3" key="2">
    <citation type="submission" date="2023-05" db="EMBL/GenBank/DDBJ databases">
        <authorList>
            <consortium name="Lawrence Berkeley National Laboratory"/>
            <person name="Steindorff A."/>
            <person name="Hensen N."/>
            <person name="Bonometti L."/>
            <person name="Westerberg I."/>
            <person name="Brannstrom I.O."/>
            <person name="Guillou S."/>
            <person name="Cros-Aarteil S."/>
            <person name="Calhoun S."/>
            <person name="Haridas S."/>
            <person name="Kuo A."/>
            <person name="Mondo S."/>
            <person name="Pangilinan J."/>
            <person name="Riley R."/>
            <person name="Labutti K."/>
            <person name="Andreopoulos B."/>
            <person name="Lipzen A."/>
            <person name="Chen C."/>
            <person name="Yanf M."/>
            <person name="Daum C."/>
            <person name="Ng V."/>
            <person name="Clum A."/>
            <person name="Ohm R."/>
            <person name="Martin F."/>
            <person name="Silar P."/>
            <person name="Natvig D."/>
            <person name="Lalanne C."/>
            <person name="Gautier V."/>
            <person name="Ament-Velasquez S.L."/>
            <person name="Kruys A."/>
            <person name="Hutchinson M.I."/>
            <person name="Powell A.J."/>
            <person name="Barry K."/>
            <person name="Miller A.N."/>
            <person name="Grigoriev I.V."/>
            <person name="Debuchy R."/>
            <person name="Gladieux P."/>
            <person name="Thoren M.H."/>
            <person name="Johannesson H."/>
        </authorList>
    </citation>
    <scope>NUCLEOTIDE SEQUENCE</scope>
    <source>
        <strain evidence="3">CBS 532.94</strain>
    </source>
</reference>
<proteinExistence type="predicted"/>
<comment type="caution">
    <text evidence="3">The sequence shown here is derived from an EMBL/GenBank/DDBJ whole genome shotgun (WGS) entry which is preliminary data.</text>
</comment>
<feature type="compositionally biased region" description="Gly residues" evidence="1">
    <location>
        <begin position="334"/>
        <end position="347"/>
    </location>
</feature>
<evidence type="ECO:0000256" key="2">
    <source>
        <dbReference type="SAM" id="Phobius"/>
    </source>
</evidence>
<evidence type="ECO:0000313" key="3">
    <source>
        <dbReference type="EMBL" id="KAK4242290.1"/>
    </source>
</evidence>
<feature type="region of interest" description="Disordered" evidence="1">
    <location>
        <begin position="398"/>
        <end position="498"/>
    </location>
</feature>
<accession>A0AAN7CI88</accession>
<feature type="compositionally biased region" description="Low complexity" evidence="1">
    <location>
        <begin position="478"/>
        <end position="498"/>
    </location>
</feature>
<feature type="region of interest" description="Disordered" evidence="1">
    <location>
        <begin position="1"/>
        <end position="62"/>
    </location>
</feature>
<feature type="compositionally biased region" description="Low complexity" evidence="1">
    <location>
        <begin position="252"/>
        <end position="271"/>
    </location>
</feature>
<evidence type="ECO:0000313" key="4">
    <source>
        <dbReference type="Proteomes" id="UP001303760"/>
    </source>
</evidence>
<feature type="compositionally biased region" description="Polar residues" evidence="1">
    <location>
        <begin position="1"/>
        <end position="18"/>
    </location>
</feature>
<feature type="compositionally biased region" description="Basic residues" evidence="1">
    <location>
        <begin position="19"/>
        <end position="42"/>
    </location>
</feature>
<keyword evidence="4" id="KW-1185">Reference proteome</keyword>
<organism evidence="3 4">
    <name type="scientific">Achaetomium macrosporum</name>
    <dbReference type="NCBI Taxonomy" id="79813"/>
    <lineage>
        <taxon>Eukaryota</taxon>
        <taxon>Fungi</taxon>
        <taxon>Dikarya</taxon>
        <taxon>Ascomycota</taxon>
        <taxon>Pezizomycotina</taxon>
        <taxon>Sordariomycetes</taxon>
        <taxon>Sordariomycetidae</taxon>
        <taxon>Sordariales</taxon>
        <taxon>Chaetomiaceae</taxon>
        <taxon>Achaetomium</taxon>
    </lineage>
</organism>
<feature type="region of interest" description="Disordered" evidence="1">
    <location>
        <begin position="249"/>
        <end position="275"/>
    </location>
</feature>
<dbReference type="Proteomes" id="UP001303760">
    <property type="component" value="Unassembled WGS sequence"/>
</dbReference>
<keyword evidence="2" id="KW-0472">Membrane</keyword>
<keyword evidence="2" id="KW-0812">Transmembrane</keyword>
<dbReference type="AlphaFoldDB" id="A0AAN7CI88"/>
<sequence length="498" mass="51229">MTNQGEASGSSLFQARSSSTRHNHNLNHKHQHQHLHHQHRRLHPPEADGISPESPHIRSEPNGKLYDRQVVIVQTVSIVHYIDASGAVTSIETLRSKSADPVASTSLDLPAAVSAGLTALDNVLPSVSLSISIPAVSDAAPSTTTSAEPETSSSLSTSSETLTSAPFSSLSAFPTLSSGTVNSSSQSASFFGNHTIGLFSNSTRTSSSHSTLVSTSTSSLITSSSSLLTPTATSDDAFTTEAGGIGDGATVGVGSPVTTSAPVSPTTEASSGLTPQTRNAVVGGVVGSVAGIALIALVLLYLLKWRKQRGQGIMLLGDGDSSARRRGFSSGGSAQPGGGGRGGGGGMTERSGPFAIASSALSRLSGGKRSIDASRQPATEEKGFYRVSGRKLISVLESGGDGYSDPPSDFGKYRDSQGYLDDPNAPPLQLGSPMRPLSGIPIFRDGPQRSPVHEQGPSPAGRPPSAYPTMLPVRDALGRSSASRDGSRGSVSRFTEET</sequence>
<dbReference type="EMBL" id="MU860010">
    <property type="protein sequence ID" value="KAK4242290.1"/>
    <property type="molecule type" value="Genomic_DNA"/>
</dbReference>
<name>A0AAN7CI88_9PEZI</name>
<gene>
    <name evidence="3" type="ORF">C8A03DRAFT_29553</name>
</gene>
<keyword evidence="2" id="KW-1133">Transmembrane helix</keyword>
<feature type="transmembrane region" description="Helical" evidence="2">
    <location>
        <begin position="280"/>
        <end position="303"/>
    </location>
</feature>
<evidence type="ECO:0000256" key="1">
    <source>
        <dbReference type="SAM" id="MobiDB-lite"/>
    </source>
</evidence>
<feature type="region of interest" description="Disordered" evidence="1">
    <location>
        <begin position="317"/>
        <end position="352"/>
    </location>
</feature>